<dbReference type="InterPro" id="IPR007627">
    <property type="entry name" value="RNA_pol_sigma70_r2"/>
</dbReference>
<evidence type="ECO:0000259" key="7">
    <source>
        <dbReference type="Pfam" id="PF04542"/>
    </source>
</evidence>
<dbReference type="GO" id="GO:0003677">
    <property type="term" value="F:DNA binding"/>
    <property type="evidence" value="ECO:0007669"/>
    <property type="project" value="UniProtKB-KW"/>
</dbReference>
<dbReference type="InterPro" id="IPR013325">
    <property type="entry name" value="RNA_pol_sigma_r2"/>
</dbReference>
<dbReference type="SUPFAM" id="SSF88946">
    <property type="entry name" value="Sigma2 domain of RNA polymerase sigma factors"/>
    <property type="match status" value="1"/>
</dbReference>
<dbReference type="InterPro" id="IPR014284">
    <property type="entry name" value="RNA_pol_sigma-70_dom"/>
</dbReference>
<evidence type="ECO:0000313" key="9">
    <source>
        <dbReference type="EMBL" id="PEG37936.1"/>
    </source>
</evidence>
<dbReference type="EMBL" id="PDCP01000023">
    <property type="protein sequence ID" value="PEG37936.1"/>
    <property type="molecule type" value="Genomic_DNA"/>
</dbReference>
<dbReference type="InterPro" id="IPR013324">
    <property type="entry name" value="RNA_pol_sigma_r3/r4-like"/>
</dbReference>
<keyword evidence="6" id="KW-0804">Transcription</keyword>
<comment type="similarity">
    <text evidence="1">Belongs to the sigma-70 factor family. ECF subfamily.</text>
</comment>
<keyword evidence="10" id="KW-1185">Reference proteome</keyword>
<feature type="domain" description="RNA polymerase sigma factor 70 region 4 type 2" evidence="8">
    <location>
        <begin position="106"/>
        <end position="156"/>
    </location>
</feature>
<organism evidence="9 10">
    <name type="scientific">Mycolicibacterium agri</name>
    <name type="common">Mycobacterium agri</name>
    <dbReference type="NCBI Taxonomy" id="36811"/>
    <lineage>
        <taxon>Bacteria</taxon>
        <taxon>Bacillati</taxon>
        <taxon>Actinomycetota</taxon>
        <taxon>Actinomycetes</taxon>
        <taxon>Mycobacteriales</taxon>
        <taxon>Mycobacteriaceae</taxon>
        <taxon>Mycolicibacterium</taxon>
    </lineage>
</organism>
<dbReference type="PANTHER" id="PTHR30173">
    <property type="entry name" value="SIGMA 19 FACTOR"/>
    <property type="match status" value="1"/>
</dbReference>
<dbReference type="InterPro" id="IPR032710">
    <property type="entry name" value="NTF2-like_dom_sf"/>
</dbReference>
<keyword evidence="4" id="KW-0731">Sigma factor</keyword>
<sequence>MTVDEFEEHREHLHAIAYRMLGSSAEAEDAVQEAWLRMHRADVSDVHNLRGWLTTVVARICLDLLRARSAHREQPLDEATEASTDRAASVVDPEQEALLADSIGAALLVILQRLSPVERLAFVLHDMFDLPFAEIAPIVDRSANTAAQLAARARRRVRGQTPDPTTDLVQQRRLVEAFLAAARDGDFESLMAALHSDVVLRVDAAAASTATTIRGASAVATNARAFSANARFAEAALVDGSVGIVVAPRGRLALVLRFGVADNKIVNIDIEADPGRLATVDLGVLD</sequence>
<dbReference type="OrthoDB" id="3211555at2"/>
<dbReference type="Pfam" id="PF04542">
    <property type="entry name" value="Sigma70_r2"/>
    <property type="match status" value="1"/>
</dbReference>
<dbReference type="InterPro" id="IPR036388">
    <property type="entry name" value="WH-like_DNA-bd_sf"/>
</dbReference>
<evidence type="ECO:0000256" key="2">
    <source>
        <dbReference type="ARBA" id="ARBA00011344"/>
    </source>
</evidence>
<dbReference type="InterPro" id="IPR052704">
    <property type="entry name" value="ECF_Sigma-70_Domain"/>
</dbReference>
<dbReference type="GO" id="GO:0006352">
    <property type="term" value="P:DNA-templated transcription initiation"/>
    <property type="evidence" value="ECO:0007669"/>
    <property type="project" value="InterPro"/>
</dbReference>
<protein>
    <submittedName>
        <fullName evidence="9">RNA polymerase subunit sigma-70</fullName>
    </submittedName>
</protein>
<reference evidence="9 10" key="1">
    <citation type="submission" date="2017-10" db="EMBL/GenBank/DDBJ databases">
        <title>The new phylogeny of genus Mycobacterium.</title>
        <authorList>
            <person name="Tortoli E."/>
            <person name="Trovato A."/>
            <person name="Cirillo D.M."/>
        </authorList>
    </citation>
    <scope>NUCLEOTIDE SEQUENCE [LARGE SCALE GENOMIC DNA]</scope>
    <source>
        <strain evidence="9 10">CCUG37673</strain>
    </source>
</reference>
<feature type="domain" description="RNA polymerase sigma-70 region 2" evidence="7">
    <location>
        <begin position="6"/>
        <end position="69"/>
    </location>
</feature>
<dbReference type="SUPFAM" id="SSF88659">
    <property type="entry name" value="Sigma3 and sigma4 domains of RNA polymerase sigma factors"/>
    <property type="match status" value="1"/>
</dbReference>
<dbReference type="PANTHER" id="PTHR30173:SF43">
    <property type="entry name" value="ECF RNA POLYMERASE SIGMA FACTOR SIGI-RELATED"/>
    <property type="match status" value="1"/>
</dbReference>
<evidence type="ECO:0000259" key="8">
    <source>
        <dbReference type="Pfam" id="PF08281"/>
    </source>
</evidence>
<proteinExistence type="inferred from homology"/>
<dbReference type="Gene3D" id="1.10.1740.10">
    <property type="match status" value="1"/>
</dbReference>
<gene>
    <name evidence="9" type="ORF">CQY20_14560</name>
</gene>
<dbReference type="NCBIfam" id="TIGR02937">
    <property type="entry name" value="sigma70-ECF"/>
    <property type="match status" value="1"/>
</dbReference>
<dbReference type="Gene3D" id="1.10.10.10">
    <property type="entry name" value="Winged helix-like DNA-binding domain superfamily/Winged helix DNA-binding domain"/>
    <property type="match status" value="1"/>
</dbReference>
<comment type="subunit">
    <text evidence="2">Interacts transiently with the RNA polymerase catalytic core formed by RpoA, RpoB, RpoC and RpoZ (2 alpha, 1 beta, 1 beta' and 1 omega subunit) to form the RNA polymerase holoenzyme that can initiate transcription.</text>
</comment>
<comment type="caution">
    <text evidence="9">The sequence shown here is derived from an EMBL/GenBank/DDBJ whole genome shotgun (WGS) entry which is preliminary data.</text>
</comment>
<evidence type="ECO:0000313" key="10">
    <source>
        <dbReference type="Proteomes" id="UP000220914"/>
    </source>
</evidence>
<evidence type="ECO:0000256" key="1">
    <source>
        <dbReference type="ARBA" id="ARBA00010641"/>
    </source>
</evidence>
<accession>A0A2A7N207</accession>
<evidence type="ECO:0000256" key="3">
    <source>
        <dbReference type="ARBA" id="ARBA00023015"/>
    </source>
</evidence>
<name>A0A2A7N207_MYCAG</name>
<dbReference type="Gene3D" id="3.10.450.50">
    <property type="match status" value="1"/>
</dbReference>
<dbReference type="GO" id="GO:0016987">
    <property type="term" value="F:sigma factor activity"/>
    <property type="evidence" value="ECO:0007669"/>
    <property type="project" value="UniProtKB-KW"/>
</dbReference>
<dbReference type="SUPFAM" id="SSF54427">
    <property type="entry name" value="NTF2-like"/>
    <property type="match status" value="1"/>
</dbReference>
<keyword evidence="3" id="KW-0805">Transcription regulation</keyword>
<dbReference type="Proteomes" id="UP000220914">
    <property type="component" value="Unassembled WGS sequence"/>
</dbReference>
<dbReference type="RefSeq" id="WP_097940796.1">
    <property type="nucleotide sequence ID" value="NZ_BLKS01000002.1"/>
</dbReference>
<keyword evidence="5" id="KW-0238">DNA-binding</keyword>
<dbReference type="Pfam" id="PF08281">
    <property type="entry name" value="Sigma70_r4_2"/>
    <property type="match status" value="1"/>
</dbReference>
<evidence type="ECO:0000256" key="4">
    <source>
        <dbReference type="ARBA" id="ARBA00023082"/>
    </source>
</evidence>
<dbReference type="AlphaFoldDB" id="A0A2A7N207"/>
<evidence type="ECO:0000256" key="5">
    <source>
        <dbReference type="ARBA" id="ARBA00023125"/>
    </source>
</evidence>
<dbReference type="InterPro" id="IPR013249">
    <property type="entry name" value="RNA_pol_sigma70_r4_t2"/>
</dbReference>
<evidence type="ECO:0000256" key="6">
    <source>
        <dbReference type="ARBA" id="ARBA00023163"/>
    </source>
</evidence>